<feature type="non-terminal residue" evidence="2">
    <location>
        <position position="1"/>
    </location>
</feature>
<evidence type="ECO:0000313" key="2">
    <source>
        <dbReference type="EMBL" id="KAK9663752.1"/>
    </source>
</evidence>
<dbReference type="EMBL" id="JASJQH010011639">
    <property type="protein sequence ID" value="KAK9663752.1"/>
    <property type="molecule type" value="Genomic_DNA"/>
</dbReference>
<proteinExistence type="predicted"/>
<protein>
    <submittedName>
        <fullName evidence="2">Uncharacterized protein</fullName>
    </submittedName>
</protein>
<comment type="caution">
    <text evidence="2">The sequence shown here is derived from an EMBL/GenBank/DDBJ whole genome shotgun (WGS) entry which is preliminary data.</text>
</comment>
<dbReference type="Proteomes" id="UP001479436">
    <property type="component" value="Unassembled WGS sequence"/>
</dbReference>
<keyword evidence="3" id="KW-1185">Reference proteome</keyword>
<feature type="region of interest" description="Disordered" evidence="1">
    <location>
        <begin position="1"/>
        <end position="58"/>
    </location>
</feature>
<organism evidence="2 3">
    <name type="scientific">Basidiobolus ranarum</name>
    <dbReference type="NCBI Taxonomy" id="34480"/>
    <lineage>
        <taxon>Eukaryota</taxon>
        <taxon>Fungi</taxon>
        <taxon>Fungi incertae sedis</taxon>
        <taxon>Zoopagomycota</taxon>
        <taxon>Entomophthoromycotina</taxon>
        <taxon>Basidiobolomycetes</taxon>
        <taxon>Basidiobolales</taxon>
        <taxon>Basidiobolaceae</taxon>
        <taxon>Basidiobolus</taxon>
    </lineage>
</organism>
<evidence type="ECO:0000256" key="1">
    <source>
        <dbReference type="SAM" id="MobiDB-lite"/>
    </source>
</evidence>
<reference evidence="2 3" key="1">
    <citation type="submission" date="2023-04" db="EMBL/GenBank/DDBJ databases">
        <title>Genome of Basidiobolus ranarum AG-B5.</title>
        <authorList>
            <person name="Stajich J.E."/>
            <person name="Carter-House D."/>
            <person name="Gryganskyi A."/>
        </authorList>
    </citation>
    <scope>NUCLEOTIDE SEQUENCE [LARGE SCALE GENOMIC DNA]</scope>
    <source>
        <strain evidence="2 3">AG-B5</strain>
    </source>
</reference>
<evidence type="ECO:0000313" key="3">
    <source>
        <dbReference type="Proteomes" id="UP001479436"/>
    </source>
</evidence>
<accession>A0ABR2VJX3</accession>
<name>A0ABR2VJX3_9FUNG</name>
<gene>
    <name evidence="2" type="ORF">K7432_017965</name>
</gene>
<sequence>LIKSRDYLFNENENLSPKMTPEDGENQFSPDPIIQIDSNQDNEEKSIPVNPPTKILPTEVPNTMPEVVVPLSLTSTTNKSDLIWIGSTLLDCKTIRELS</sequence>